<name>A0A6V7Q0B6_ANACO</name>
<feature type="domain" description="Retrotransposon gag" evidence="1">
    <location>
        <begin position="36"/>
        <end position="124"/>
    </location>
</feature>
<reference evidence="2" key="1">
    <citation type="submission" date="2020-07" db="EMBL/GenBank/DDBJ databases">
        <authorList>
            <person name="Lin J."/>
        </authorList>
    </citation>
    <scope>NUCLEOTIDE SEQUENCE</scope>
</reference>
<dbReference type="Pfam" id="PF03732">
    <property type="entry name" value="Retrotrans_gag"/>
    <property type="match status" value="1"/>
</dbReference>
<protein>
    <recommendedName>
        <fullName evidence="1">Retrotransposon gag domain-containing protein</fullName>
    </recommendedName>
</protein>
<dbReference type="InterPro" id="IPR005162">
    <property type="entry name" value="Retrotrans_gag_dom"/>
</dbReference>
<sequence>MWSHPGGRPPSSTHLGRHLQSHLGKRLCGTTSSVWLATHHLDGEAYLWWLDIQENTSTDVVAISWKTFKELLLAHYFLDGVKRKMEQDLRNLRQGDRTVAEFEREFSRLLHCVPFIVRDDEDKAGIFE</sequence>
<dbReference type="AlphaFoldDB" id="A0A6V7Q0B6"/>
<proteinExistence type="predicted"/>
<organism evidence="2">
    <name type="scientific">Ananas comosus var. bracteatus</name>
    <name type="common">red pineapple</name>
    <dbReference type="NCBI Taxonomy" id="296719"/>
    <lineage>
        <taxon>Eukaryota</taxon>
        <taxon>Viridiplantae</taxon>
        <taxon>Streptophyta</taxon>
        <taxon>Embryophyta</taxon>
        <taxon>Tracheophyta</taxon>
        <taxon>Spermatophyta</taxon>
        <taxon>Magnoliopsida</taxon>
        <taxon>Liliopsida</taxon>
        <taxon>Poales</taxon>
        <taxon>Bromeliaceae</taxon>
        <taxon>Bromelioideae</taxon>
        <taxon>Ananas</taxon>
    </lineage>
</organism>
<gene>
    <name evidence="2" type="ORF">CB5_LOCUS19566</name>
</gene>
<evidence type="ECO:0000313" key="2">
    <source>
        <dbReference type="EMBL" id="CAD1836355.1"/>
    </source>
</evidence>
<accession>A0A6V7Q0B6</accession>
<dbReference type="EMBL" id="LR862131">
    <property type="protein sequence ID" value="CAD1836355.1"/>
    <property type="molecule type" value="Genomic_DNA"/>
</dbReference>
<evidence type="ECO:0000259" key="1">
    <source>
        <dbReference type="Pfam" id="PF03732"/>
    </source>
</evidence>